<evidence type="ECO:0000313" key="1">
    <source>
        <dbReference type="EMBL" id="SVE32162.1"/>
    </source>
</evidence>
<dbReference type="InterPro" id="IPR021341">
    <property type="entry name" value="DUF2958"/>
</dbReference>
<gene>
    <name evidence="1" type="ORF">METZ01_LOCUS485016</name>
</gene>
<sequence length="127" mass="14667">DRTNAILYRWDKRSVMKKMLLLTKEIKERLIKNFKENEASHGEKSFKAVVKLFNPSGRGFWFLTELNPENNIAFGGAKLSDWDLGGISMNELENLKVPPFGLHIERDKSFESNKHTLAECEKLVEGR</sequence>
<dbReference type="AlphaFoldDB" id="A0A383CIY0"/>
<reference evidence="1" key="1">
    <citation type="submission" date="2018-05" db="EMBL/GenBank/DDBJ databases">
        <authorList>
            <person name="Lanie J.A."/>
            <person name="Ng W.-L."/>
            <person name="Kazmierczak K.M."/>
            <person name="Andrzejewski T.M."/>
            <person name="Davidsen T.M."/>
            <person name="Wayne K.J."/>
            <person name="Tettelin H."/>
            <person name="Glass J.I."/>
            <person name="Rusch D."/>
            <person name="Podicherti R."/>
            <person name="Tsui H.-C.T."/>
            <person name="Winkler M.E."/>
        </authorList>
    </citation>
    <scope>NUCLEOTIDE SEQUENCE</scope>
</reference>
<organism evidence="1">
    <name type="scientific">marine metagenome</name>
    <dbReference type="NCBI Taxonomy" id="408172"/>
    <lineage>
        <taxon>unclassified sequences</taxon>
        <taxon>metagenomes</taxon>
        <taxon>ecological metagenomes</taxon>
    </lineage>
</organism>
<dbReference type="Pfam" id="PF11171">
    <property type="entry name" value="DUF2958"/>
    <property type="match status" value="1"/>
</dbReference>
<evidence type="ECO:0008006" key="2">
    <source>
        <dbReference type="Google" id="ProtNLM"/>
    </source>
</evidence>
<proteinExistence type="predicted"/>
<accession>A0A383CIY0</accession>
<name>A0A383CIY0_9ZZZZ</name>
<feature type="non-terminal residue" evidence="1">
    <location>
        <position position="1"/>
    </location>
</feature>
<protein>
    <recommendedName>
        <fullName evidence="2">DUF2958 domain-containing protein</fullName>
    </recommendedName>
</protein>
<dbReference type="EMBL" id="UINC01209229">
    <property type="protein sequence ID" value="SVE32162.1"/>
    <property type="molecule type" value="Genomic_DNA"/>
</dbReference>